<comment type="catalytic activity">
    <reaction evidence="1 5">
        <text>[protein]-peptidylproline (omega=180) = [protein]-peptidylproline (omega=0)</text>
        <dbReference type="Rhea" id="RHEA:16237"/>
        <dbReference type="Rhea" id="RHEA-COMP:10747"/>
        <dbReference type="Rhea" id="RHEA-COMP:10748"/>
        <dbReference type="ChEBI" id="CHEBI:83833"/>
        <dbReference type="ChEBI" id="CHEBI:83834"/>
        <dbReference type="EC" id="5.2.1.8"/>
    </reaction>
</comment>
<evidence type="ECO:0000256" key="4">
    <source>
        <dbReference type="PROSITE-ProRule" id="PRU00278"/>
    </source>
</evidence>
<dbReference type="AlphaFoldDB" id="A0ABD2Q4D6"/>
<dbReference type="Gene3D" id="3.10.50.40">
    <property type="match status" value="1"/>
</dbReference>
<gene>
    <name evidence="7" type="primary">PIN1</name>
    <name evidence="7" type="ORF">Ciccas_006904</name>
</gene>
<dbReference type="InterPro" id="IPR000297">
    <property type="entry name" value="PPIase_PpiC"/>
</dbReference>
<dbReference type="Pfam" id="PF13616">
    <property type="entry name" value="Rotamase_3"/>
    <property type="match status" value="1"/>
</dbReference>
<keyword evidence="3 4" id="KW-0413">Isomerase</keyword>
<dbReference type="GO" id="GO:0003755">
    <property type="term" value="F:peptidyl-prolyl cis-trans isomerase activity"/>
    <property type="evidence" value="ECO:0007669"/>
    <property type="project" value="UniProtKB-UniRule"/>
</dbReference>
<dbReference type="InterPro" id="IPR046357">
    <property type="entry name" value="PPIase_dom_sf"/>
</dbReference>
<feature type="domain" description="PpiC" evidence="6">
    <location>
        <begin position="4"/>
        <end position="118"/>
    </location>
</feature>
<evidence type="ECO:0000313" key="8">
    <source>
        <dbReference type="Proteomes" id="UP001626550"/>
    </source>
</evidence>
<evidence type="ECO:0000256" key="5">
    <source>
        <dbReference type="RuleBase" id="RU363014"/>
    </source>
</evidence>
<dbReference type="InterPro" id="IPR051370">
    <property type="entry name" value="PPIase_Pin1"/>
</dbReference>
<proteinExistence type="predicted"/>
<dbReference type="PROSITE" id="PS50198">
    <property type="entry name" value="PPIC_PPIASE_2"/>
    <property type="match status" value="1"/>
</dbReference>
<keyword evidence="8" id="KW-1185">Reference proteome</keyword>
<dbReference type="PANTHER" id="PTHR10657:SF4">
    <property type="entry name" value="PEPTIDYL-PROLYL CIS-TRANS ISOMERASE-RELATED"/>
    <property type="match status" value="1"/>
</dbReference>
<sequence length="118" mass="13010">MSQLNQVKCSHLLVKHEGSRNPSSWREGNITRSKAKALENLNEYIVEIKSAHNPADKFAELAAKYSDCSSAKRAGDLGLFKRGMMQKPFEDASFALQVGEMSGVVDTDSGVHVILRTE</sequence>
<evidence type="ECO:0000259" key="6">
    <source>
        <dbReference type="PROSITE" id="PS50198"/>
    </source>
</evidence>
<keyword evidence="2 4" id="KW-0697">Rotamase</keyword>
<organism evidence="7 8">
    <name type="scientific">Cichlidogyrus casuarinus</name>
    <dbReference type="NCBI Taxonomy" id="1844966"/>
    <lineage>
        <taxon>Eukaryota</taxon>
        <taxon>Metazoa</taxon>
        <taxon>Spiralia</taxon>
        <taxon>Lophotrochozoa</taxon>
        <taxon>Platyhelminthes</taxon>
        <taxon>Monogenea</taxon>
        <taxon>Monopisthocotylea</taxon>
        <taxon>Dactylogyridea</taxon>
        <taxon>Ancyrocephalidae</taxon>
        <taxon>Cichlidogyrus</taxon>
    </lineage>
</organism>
<comment type="caution">
    <text evidence="7">The sequence shown here is derived from an EMBL/GenBank/DDBJ whole genome shotgun (WGS) entry which is preliminary data.</text>
</comment>
<protein>
    <recommendedName>
        <fullName evidence="5">Peptidyl-prolyl cis-trans isomerase</fullName>
        <ecNumber evidence="5">5.2.1.8</ecNumber>
    </recommendedName>
</protein>
<dbReference type="FunFam" id="3.10.50.40:FF:000010">
    <property type="entry name" value="Peptidyl-prolyl cis-trans isomerase Pin1"/>
    <property type="match status" value="1"/>
</dbReference>
<evidence type="ECO:0000256" key="2">
    <source>
        <dbReference type="ARBA" id="ARBA00023110"/>
    </source>
</evidence>
<dbReference type="EMBL" id="JBJKFK010000988">
    <property type="protein sequence ID" value="KAL3314477.1"/>
    <property type="molecule type" value="Genomic_DNA"/>
</dbReference>
<dbReference type="PANTHER" id="PTHR10657">
    <property type="entry name" value="PEPTIDYL-PROLYL CIS-TRANS ISOMERASE"/>
    <property type="match status" value="1"/>
</dbReference>
<dbReference type="EC" id="5.2.1.8" evidence="5"/>
<name>A0ABD2Q4D6_9PLAT</name>
<evidence type="ECO:0000256" key="3">
    <source>
        <dbReference type="ARBA" id="ARBA00023235"/>
    </source>
</evidence>
<accession>A0ABD2Q4D6</accession>
<dbReference type="SUPFAM" id="SSF54534">
    <property type="entry name" value="FKBP-like"/>
    <property type="match status" value="1"/>
</dbReference>
<dbReference type="Proteomes" id="UP001626550">
    <property type="component" value="Unassembled WGS sequence"/>
</dbReference>
<evidence type="ECO:0000313" key="7">
    <source>
        <dbReference type="EMBL" id="KAL3314477.1"/>
    </source>
</evidence>
<reference evidence="7 8" key="1">
    <citation type="submission" date="2024-11" db="EMBL/GenBank/DDBJ databases">
        <title>Adaptive evolution of stress response genes in parasites aligns with host niche diversity.</title>
        <authorList>
            <person name="Hahn C."/>
            <person name="Resl P."/>
        </authorList>
    </citation>
    <scope>NUCLEOTIDE SEQUENCE [LARGE SCALE GENOMIC DNA]</scope>
    <source>
        <strain evidence="7">EGGRZ-B1_66</strain>
        <tissue evidence="7">Body</tissue>
    </source>
</reference>
<evidence type="ECO:0000256" key="1">
    <source>
        <dbReference type="ARBA" id="ARBA00000971"/>
    </source>
</evidence>